<comment type="similarity">
    <text evidence="2">Belongs to the AIM9 family.</text>
</comment>
<keyword evidence="5" id="KW-0496">Mitochondrion</keyword>
<dbReference type="SUPFAM" id="SSF56112">
    <property type="entry name" value="Protein kinase-like (PK-like)"/>
    <property type="match status" value="1"/>
</dbReference>
<evidence type="ECO:0000256" key="1">
    <source>
        <dbReference type="ARBA" id="ARBA00004173"/>
    </source>
</evidence>
<proteinExistence type="inferred from homology"/>
<dbReference type="OrthoDB" id="2831558at2759"/>
<sequence length="341" mass="38185">MSSQTENFHVPGGRWLWNSEINKKIRYTPFNVEGLQGVASQVALAQRCTSMSKMGEGSSNKVFLLKFDNGKEMLARIPCPVTGNLTLSTASEAATMEYVRLRYHSGSADSQAFPKVPRVLAWDSSFENPAAWPYILGEHLPGITLDNKWLDMEGQALKDAIHDIVRFETDILQETFSHHGSIYFADSISDELRERPLYAELPTDLLQMDLAKKFRIGLTVNREWWRGLYGEIAADRGPWSDLPTMISNAAKFQLRCLDSGIDHTSPFSESNSSDIPLLHCMLNICSDIALFLAPKYQFWTSMMRPVLGHPDLSTCNFLVPSEGGPKIRGIIDWQGACVGSF</sequence>
<evidence type="ECO:0000313" key="7">
    <source>
        <dbReference type="EMBL" id="KIM42253.1"/>
    </source>
</evidence>
<name>A0A0C2XX80_HEBCY</name>
<dbReference type="AlphaFoldDB" id="A0A0C2XX80"/>
<evidence type="ECO:0000256" key="2">
    <source>
        <dbReference type="ARBA" id="ARBA00005543"/>
    </source>
</evidence>
<keyword evidence="4" id="KW-0809">Transit peptide</keyword>
<protein>
    <recommendedName>
        <fullName evidence="3">Altered inheritance of mitochondria protein 9, mitochondrial</fullName>
    </recommendedName>
    <alternativeName>
        <fullName evidence="6">Found in mitochondrial proteome protein 29</fullName>
    </alternativeName>
</protein>
<reference evidence="7 8" key="1">
    <citation type="submission" date="2014-04" db="EMBL/GenBank/DDBJ databases">
        <authorList>
            <consortium name="DOE Joint Genome Institute"/>
            <person name="Kuo A."/>
            <person name="Gay G."/>
            <person name="Dore J."/>
            <person name="Kohler A."/>
            <person name="Nagy L.G."/>
            <person name="Floudas D."/>
            <person name="Copeland A."/>
            <person name="Barry K.W."/>
            <person name="Cichocki N."/>
            <person name="Veneault-Fourrey C."/>
            <person name="LaButti K."/>
            <person name="Lindquist E.A."/>
            <person name="Lipzen A."/>
            <person name="Lundell T."/>
            <person name="Morin E."/>
            <person name="Murat C."/>
            <person name="Sun H."/>
            <person name="Tunlid A."/>
            <person name="Henrissat B."/>
            <person name="Grigoriev I.V."/>
            <person name="Hibbett D.S."/>
            <person name="Martin F."/>
            <person name="Nordberg H.P."/>
            <person name="Cantor M.N."/>
            <person name="Hua S.X."/>
        </authorList>
    </citation>
    <scope>NUCLEOTIDE SEQUENCE [LARGE SCALE GENOMIC DNA]</scope>
    <source>
        <strain evidence="8">h7</strain>
    </source>
</reference>
<dbReference type="PANTHER" id="PTHR36091">
    <property type="entry name" value="ALTERED INHERITANCE OF MITOCHONDRIA PROTEIN 9, MITOCHONDRIAL"/>
    <property type="match status" value="1"/>
</dbReference>
<gene>
    <name evidence="7" type="ORF">M413DRAFT_70929</name>
</gene>
<dbReference type="InterPro" id="IPR011009">
    <property type="entry name" value="Kinase-like_dom_sf"/>
</dbReference>
<dbReference type="EMBL" id="KN831778">
    <property type="protein sequence ID" value="KIM42253.1"/>
    <property type="molecule type" value="Genomic_DNA"/>
</dbReference>
<evidence type="ECO:0000256" key="5">
    <source>
        <dbReference type="ARBA" id="ARBA00023128"/>
    </source>
</evidence>
<keyword evidence="8" id="KW-1185">Reference proteome</keyword>
<reference evidence="8" key="2">
    <citation type="submission" date="2015-01" db="EMBL/GenBank/DDBJ databases">
        <title>Evolutionary Origins and Diversification of the Mycorrhizal Mutualists.</title>
        <authorList>
            <consortium name="DOE Joint Genome Institute"/>
            <consortium name="Mycorrhizal Genomics Consortium"/>
            <person name="Kohler A."/>
            <person name="Kuo A."/>
            <person name="Nagy L.G."/>
            <person name="Floudas D."/>
            <person name="Copeland A."/>
            <person name="Barry K.W."/>
            <person name="Cichocki N."/>
            <person name="Veneault-Fourrey C."/>
            <person name="LaButti K."/>
            <person name="Lindquist E.A."/>
            <person name="Lipzen A."/>
            <person name="Lundell T."/>
            <person name="Morin E."/>
            <person name="Murat C."/>
            <person name="Riley R."/>
            <person name="Ohm R."/>
            <person name="Sun H."/>
            <person name="Tunlid A."/>
            <person name="Henrissat B."/>
            <person name="Grigoriev I.V."/>
            <person name="Hibbett D.S."/>
            <person name="Martin F."/>
        </authorList>
    </citation>
    <scope>NUCLEOTIDE SEQUENCE [LARGE SCALE GENOMIC DNA]</scope>
    <source>
        <strain evidence="8">h7</strain>
    </source>
</reference>
<dbReference type="Proteomes" id="UP000053424">
    <property type="component" value="Unassembled WGS sequence"/>
</dbReference>
<dbReference type="GO" id="GO:0005739">
    <property type="term" value="C:mitochondrion"/>
    <property type="evidence" value="ECO:0007669"/>
    <property type="project" value="UniProtKB-SubCell"/>
</dbReference>
<comment type="subcellular location">
    <subcellularLocation>
        <location evidence="1">Mitochondrion</location>
    </subcellularLocation>
</comment>
<feature type="non-terminal residue" evidence="7">
    <location>
        <position position="341"/>
    </location>
</feature>
<evidence type="ECO:0000256" key="4">
    <source>
        <dbReference type="ARBA" id="ARBA00022946"/>
    </source>
</evidence>
<dbReference type="HOGENOM" id="CLU_019189_0_0_1"/>
<evidence type="ECO:0000256" key="6">
    <source>
        <dbReference type="ARBA" id="ARBA00031849"/>
    </source>
</evidence>
<dbReference type="PANTHER" id="PTHR36091:SF1">
    <property type="entry name" value="ALTERED INHERITANCE OF MITOCHONDRIA PROTEIN 9, MITOCHONDRIAL"/>
    <property type="match status" value="1"/>
</dbReference>
<evidence type="ECO:0000313" key="8">
    <source>
        <dbReference type="Proteomes" id="UP000053424"/>
    </source>
</evidence>
<evidence type="ECO:0000256" key="3">
    <source>
        <dbReference type="ARBA" id="ARBA00016197"/>
    </source>
</evidence>
<accession>A0A0C2XX80</accession>
<dbReference type="InterPro" id="IPR051035">
    <property type="entry name" value="Mito_inheritance_9"/>
</dbReference>
<dbReference type="Gene3D" id="3.90.1200.10">
    <property type="match status" value="1"/>
</dbReference>
<organism evidence="7 8">
    <name type="scientific">Hebeloma cylindrosporum</name>
    <dbReference type="NCBI Taxonomy" id="76867"/>
    <lineage>
        <taxon>Eukaryota</taxon>
        <taxon>Fungi</taxon>
        <taxon>Dikarya</taxon>
        <taxon>Basidiomycota</taxon>
        <taxon>Agaricomycotina</taxon>
        <taxon>Agaricomycetes</taxon>
        <taxon>Agaricomycetidae</taxon>
        <taxon>Agaricales</taxon>
        <taxon>Agaricineae</taxon>
        <taxon>Hymenogastraceae</taxon>
        <taxon>Hebeloma</taxon>
    </lineage>
</organism>